<dbReference type="Gene3D" id="2.40.50.90">
    <property type="match status" value="1"/>
</dbReference>
<dbReference type="RefSeq" id="WP_302110555.1">
    <property type="nucleotide sequence ID" value="NZ_JAUKTR010000005.1"/>
</dbReference>
<gene>
    <name evidence="2" type="ORF">Q0812_11875</name>
</gene>
<dbReference type="Pfam" id="PF00565">
    <property type="entry name" value="SNase"/>
    <property type="match status" value="1"/>
</dbReference>
<dbReference type="Proteomes" id="UP001169063">
    <property type="component" value="Unassembled WGS sequence"/>
</dbReference>
<evidence type="ECO:0000313" key="2">
    <source>
        <dbReference type="EMBL" id="MDO1560125.1"/>
    </source>
</evidence>
<reference evidence="2" key="1">
    <citation type="submission" date="2023-07" db="EMBL/GenBank/DDBJ databases">
        <title>Brevundimonas soil sp. nov., isolated from the soil of chemical plant.</title>
        <authorList>
            <person name="Wu N."/>
        </authorList>
    </citation>
    <scope>NUCLEOTIDE SEQUENCE</scope>
    <source>
        <strain evidence="2">XZ-24</strain>
    </source>
</reference>
<feature type="domain" description="TNase-like" evidence="1">
    <location>
        <begin position="13"/>
        <end position="123"/>
    </location>
</feature>
<evidence type="ECO:0000259" key="1">
    <source>
        <dbReference type="PROSITE" id="PS50830"/>
    </source>
</evidence>
<dbReference type="EMBL" id="JAUKTR010000005">
    <property type="protein sequence ID" value="MDO1560125.1"/>
    <property type="molecule type" value="Genomic_DNA"/>
</dbReference>
<evidence type="ECO:0000313" key="3">
    <source>
        <dbReference type="Proteomes" id="UP001169063"/>
    </source>
</evidence>
<proteinExistence type="predicted"/>
<dbReference type="InterPro" id="IPR016071">
    <property type="entry name" value="Staphylococal_nuclease_OB-fold"/>
</dbReference>
<protein>
    <submittedName>
        <fullName evidence="2">Thermonuclease family protein</fullName>
    </submittedName>
</protein>
<dbReference type="SMART" id="SM00318">
    <property type="entry name" value="SNc"/>
    <property type="match status" value="1"/>
</dbReference>
<dbReference type="PANTHER" id="PTHR12302:SF26">
    <property type="entry name" value="BLR1266 PROTEIN"/>
    <property type="match status" value="1"/>
</dbReference>
<dbReference type="SUPFAM" id="SSF50199">
    <property type="entry name" value="Staphylococcal nuclease"/>
    <property type="match status" value="1"/>
</dbReference>
<dbReference type="InterPro" id="IPR035437">
    <property type="entry name" value="SNase_OB-fold_sf"/>
</dbReference>
<accession>A0ABT8SNH5</accession>
<dbReference type="PROSITE" id="PS50830">
    <property type="entry name" value="TNASE_3"/>
    <property type="match status" value="1"/>
</dbReference>
<name>A0ABT8SNH5_9CAUL</name>
<sequence length="136" mass="15391">MIADLDVSGSAYVIDGDTLRIGDERIRLHGIDAPELRQTCGPLACGAESRARLVAIIGRRPVNCTGRSRDRYRRIIATCRVAGRDIAGALVGEGWALAYVRYSRDYLTEETRARRQRLGMWTTEFVPPEDWRRGRR</sequence>
<keyword evidence="3" id="KW-1185">Reference proteome</keyword>
<comment type="caution">
    <text evidence="2">The sequence shown here is derived from an EMBL/GenBank/DDBJ whole genome shotgun (WGS) entry which is preliminary data.</text>
</comment>
<dbReference type="PANTHER" id="PTHR12302">
    <property type="entry name" value="EBNA2 BINDING PROTEIN P100"/>
    <property type="match status" value="1"/>
</dbReference>
<organism evidence="2 3">
    <name type="scientific">Peiella sedimenti</name>
    <dbReference type="NCBI Taxonomy" id="3061083"/>
    <lineage>
        <taxon>Bacteria</taxon>
        <taxon>Pseudomonadati</taxon>
        <taxon>Pseudomonadota</taxon>
        <taxon>Alphaproteobacteria</taxon>
        <taxon>Caulobacterales</taxon>
        <taxon>Caulobacteraceae</taxon>
        <taxon>Peiella</taxon>
    </lineage>
</organism>